<dbReference type="Pfam" id="PF01965">
    <property type="entry name" value="DJ-1_PfpI"/>
    <property type="match status" value="1"/>
</dbReference>
<dbReference type="OrthoDB" id="9792284at2"/>
<evidence type="ECO:0000313" key="3">
    <source>
        <dbReference type="EMBL" id="ONG42192.1"/>
    </source>
</evidence>
<name>A0A1S8CZF2_9GAMM</name>
<comment type="similarity">
    <text evidence="1">Belongs to the peptidase C56 family.</text>
</comment>
<evidence type="ECO:0000256" key="1">
    <source>
        <dbReference type="ARBA" id="ARBA00008542"/>
    </source>
</evidence>
<protein>
    <submittedName>
        <fullName evidence="3">Peptidase C56</fullName>
    </submittedName>
</protein>
<dbReference type="AlphaFoldDB" id="A0A1S8CZF2"/>
<dbReference type="NCBIfam" id="TIGR01382">
    <property type="entry name" value="PfpI"/>
    <property type="match status" value="1"/>
</dbReference>
<dbReference type="SUPFAM" id="SSF52317">
    <property type="entry name" value="Class I glutamine amidotransferase-like"/>
    <property type="match status" value="1"/>
</dbReference>
<organism evidence="3 4">
    <name type="scientific">Alkanindiges hydrocarboniclasticus</name>
    <dbReference type="NCBI Taxonomy" id="1907941"/>
    <lineage>
        <taxon>Bacteria</taxon>
        <taxon>Pseudomonadati</taxon>
        <taxon>Pseudomonadota</taxon>
        <taxon>Gammaproteobacteria</taxon>
        <taxon>Moraxellales</taxon>
        <taxon>Moraxellaceae</taxon>
        <taxon>Alkanindiges</taxon>
    </lineage>
</organism>
<dbReference type="PROSITE" id="PS51276">
    <property type="entry name" value="PEPTIDASE_C56_PFPI"/>
    <property type="match status" value="1"/>
</dbReference>
<dbReference type="Proteomes" id="UP000192132">
    <property type="component" value="Unassembled WGS sequence"/>
</dbReference>
<gene>
    <name evidence="3" type="ORF">BKE30_01450</name>
</gene>
<dbReference type="PANTHER" id="PTHR42733:SF12">
    <property type="entry name" value="PROTEINASE"/>
    <property type="match status" value="1"/>
</dbReference>
<dbReference type="InterPro" id="IPR002818">
    <property type="entry name" value="DJ-1/PfpI"/>
</dbReference>
<proteinExistence type="inferred from homology"/>
<comment type="caution">
    <text evidence="3">The sequence shown here is derived from an EMBL/GenBank/DDBJ whole genome shotgun (WGS) entry which is preliminary data.</text>
</comment>
<dbReference type="STRING" id="1907941.BKE30_01450"/>
<keyword evidence="4" id="KW-1185">Reference proteome</keyword>
<dbReference type="InterPro" id="IPR029062">
    <property type="entry name" value="Class_I_gatase-like"/>
</dbReference>
<dbReference type="EMBL" id="MLCN01000003">
    <property type="protein sequence ID" value="ONG42192.1"/>
    <property type="molecule type" value="Genomic_DNA"/>
</dbReference>
<feature type="domain" description="DJ-1/PfpI" evidence="2">
    <location>
        <begin position="3"/>
        <end position="168"/>
    </location>
</feature>
<accession>A0A1S8CZF2</accession>
<dbReference type="RefSeq" id="WP_076876881.1">
    <property type="nucleotide sequence ID" value="NZ_MLCN01000003.1"/>
</dbReference>
<dbReference type="CDD" id="cd03134">
    <property type="entry name" value="GATase1_PfpI_like"/>
    <property type="match status" value="1"/>
</dbReference>
<sequence>MAKIAFLVHNHFEQVELTETREILEDHGHSTVLITAEDQTVQGMESDVNKKDEFQADLLLKDAKCEDYDALVLPGGTVNADKLRVNPMAQKLVKEFLNADRLVAAICHAPWLLISSGVVAGKDITAYDSLKDDLTNAGANYQDEPVVRDGDIITSRKPDDIPAFAQAIDEFFIKHDSK</sequence>
<reference evidence="3 4" key="1">
    <citation type="submission" date="2016-10" db="EMBL/GenBank/DDBJ databases">
        <title>Draft Genome sequence of Alkanindiges sp. strain H1.</title>
        <authorList>
            <person name="Subhash Y."/>
            <person name="Lee S."/>
        </authorList>
    </citation>
    <scope>NUCLEOTIDE SEQUENCE [LARGE SCALE GENOMIC DNA]</scope>
    <source>
        <strain evidence="3 4">H1</strain>
    </source>
</reference>
<dbReference type="Gene3D" id="3.40.50.880">
    <property type="match status" value="1"/>
</dbReference>
<evidence type="ECO:0000259" key="2">
    <source>
        <dbReference type="Pfam" id="PF01965"/>
    </source>
</evidence>
<dbReference type="InterPro" id="IPR006286">
    <property type="entry name" value="C56_PfpI-like"/>
</dbReference>
<evidence type="ECO:0000313" key="4">
    <source>
        <dbReference type="Proteomes" id="UP000192132"/>
    </source>
</evidence>
<dbReference type="PANTHER" id="PTHR42733">
    <property type="entry name" value="DJ-1 PROTEIN"/>
    <property type="match status" value="1"/>
</dbReference>